<dbReference type="Proteomes" id="UP000677082">
    <property type="component" value="Unassembled WGS sequence"/>
</dbReference>
<feature type="transmembrane region" description="Helical" evidence="1">
    <location>
        <begin position="74"/>
        <end position="96"/>
    </location>
</feature>
<sequence length="105" mass="10374">MVSRLRAITIAIAWLLAGLVIGVLGFAAATDGLDLRGTVLSSLLWGAVFLPGCLGVAGLWVAVGARNARSSASLGGQAALFGLAAALVTVILLAALEQAIGGSAF</sequence>
<keyword evidence="3" id="KW-1185">Reference proteome</keyword>
<protein>
    <submittedName>
        <fullName evidence="2">Uncharacterized protein</fullName>
    </submittedName>
</protein>
<evidence type="ECO:0000313" key="2">
    <source>
        <dbReference type="EMBL" id="GIM98028.1"/>
    </source>
</evidence>
<proteinExistence type="predicted"/>
<evidence type="ECO:0000313" key="3">
    <source>
        <dbReference type="Proteomes" id="UP000677082"/>
    </source>
</evidence>
<name>A0A919WDA0_9ACTN</name>
<feature type="transmembrane region" description="Helical" evidence="1">
    <location>
        <begin position="7"/>
        <end position="30"/>
    </location>
</feature>
<dbReference type="EMBL" id="BOQN01000176">
    <property type="protein sequence ID" value="GIM98028.1"/>
    <property type="molecule type" value="Genomic_DNA"/>
</dbReference>
<dbReference type="RefSeq" id="WP_213013648.1">
    <property type="nucleotide sequence ID" value="NZ_BOQN01000176.1"/>
</dbReference>
<reference evidence="2 3" key="1">
    <citation type="submission" date="2021-03" db="EMBL/GenBank/DDBJ databases">
        <title>Whole genome shotgun sequence of Actinoplanes toevensis NBRC 105298.</title>
        <authorList>
            <person name="Komaki H."/>
            <person name="Tamura T."/>
        </authorList>
    </citation>
    <scope>NUCLEOTIDE SEQUENCE [LARGE SCALE GENOMIC DNA]</scope>
    <source>
        <strain evidence="2 3">NBRC 105298</strain>
    </source>
</reference>
<gene>
    <name evidence="2" type="ORF">Ato02nite_098210</name>
</gene>
<evidence type="ECO:0000256" key="1">
    <source>
        <dbReference type="SAM" id="Phobius"/>
    </source>
</evidence>
<comment type="caution">
    <text evidence="2">The sequence shown here is derived from an EMBL/GenBank/DDBJ whole genome shotgun (WGS) entry which is preliminary data.</text>
</comment>
<organism evidence="2 3">
    <name type="scientific">Paractinoplanes toevensis</name>
    <dbReference type="NCBI Taxonomy" id="571911"/>
    <lineage>
        <taxon>Bacteria</taxon>
        <taxon>Bacillati</taxon>
        <taxon>Actinomycetota</taxon>
        <taxon>Actinomycetes</taxon>
        <taxon>Micromonosporales</taxon>
        <taxon>Micromonosporaceae</taxon>
        <taxon>Paractinoplanes</taxon>
    </lineage>
</organism>
<keyword evidence="1" id="KW-0812">Transmembrane</keyword>
<feature type="transmembrane region" description="Helical" evidence="1">
    <location>
        <begin position="42"/>
        <end position="62"/>
    </location>
</feature>
<dbReference type="AlphaFoldDB" id="A0A919WDA0"/>
<keyword evidence="1" id="KW-1133">Transmembrane helix</keyword>
<keyword evidence="1" id="KW-0472">Membrane</keyword>
<accession>A0A919WDA0</accession>